<sequence length="695" mass="76974">MSEPQTIHEATIACSESLKRCLDISRLTRNGWAENRLVDFEIWSAGAGALAGGKPSLDERLASKPEVRDSVVNLLLLLNMFVEDCVEKAKIFSVQCNNAGNEVQEGICDIDKGNEDDSDKLVTSGPEVEAKKDVEMILDQIIGLTIVIRKAGSDARFRKADKFFDPQDSETKNLRSFLELVMYPKGLEQEKQLNAVQLRLIEANLRRRHRFFYAKARSKKPAGWKPDIQAKVVMESHVAPENSPNNGIGVPSNVVPETRGEYSAPEAVKARVTEPTPSTFAPASATAASAVESIVEINTQKPARAAATAISRTTSKITYPRPPPLSPDNKDFKCPCCCQSLPISFAGHAQWKEHLANDILPYTCILPDCAQPSQSYLTRKDWEYHMDTEHGQLWSCFICEQLGEFAEFYEEGGIIHHLRAKHGDAINIDEISMFVSASHRPKPARTLVCPLCPGPEPHEDPIEHVAQCVHDFSLLSLPPHLEDGNKEDYFAIDSEESNLQNTASSSIEERDVEGLPELNYDSGQADGSSWDKLTKSSLKSISQSSPREGSVWILEWASSLETAEKKPKTPRRPRRVKALSRDLWMKDENCTECSLCQRPFTTFRRKHHCRICGQIFCSHCTILVDGGKLSYNGSLRVCNDPCLQTLEQYQGQDGPGSGSKAKPSVKSSRRAPSINAPKSPKGGRSKSGVFDPLAN</sequence>
<evidence type="ECO:0000256" key="4">
    <source>
        <dbReference type="PROSITE-ProRule" id="PRU00091"/>
    </source>
</evidence>
<evidence type="ECO:0000256" key="2">
    <source>
        <dbReference type="ARBA" id="ARBA00022771"/>
    </source>
</evidence>
<feature type="region of interest" description="Disordered" evidence="5">
    <location>
        <begin position="649"/>
        <end position="695"/>
    </location>
</feature>
<name>A0AAV9W6F0_9PEZI</name>
<organism evidence="7 8">
    <name type="scientific">Arthrobotrys musiformis</name>
    <dbReference type="NCBI Taxonomy" id="47236"/>
    <lineage>
        <taxon>Eukaryota</taxon>
        <taxon>Fungi</taxon>
        <taxon>Dikarya</taxon>
        <taxon>Ascomycota</taxon>
        <taxon>Pezizomycotina</taxon>
        <taxon>Orbiliomycetes</taxon>
        <taxon>Orbiliales</taxon>
        <taxon>Orbiliaceae</taxon>
        <taxon>Arthrobotrys</taxon>
    </lineage>
</organism>
<keyword evidence="1" id="KW-0479">Metal-binding</keyword>
<dbReference type="Gene3D" id="3.30.40.10">
    <property type="entry name" value="Zinc/RING finger domain, C3HC4 (zinc finger)"/>
    <property type="match status" value="1"/>
</dbReference>
<keyword evidence="2 4" id="KW-0863">Zinc-finger</keyword>
<keyword evidence="3" id="KW-0862">Zinc</keyword>
<evidence type="ECO:0000256" key="1">
    <source>
        <dbReference type="ARBA" id="ARBA00022723"/>
    </source>
</evidence>
<dbReference type="InterPro" id="IPR011011">
    <property type="entry name" value="Znf_FYVE_PHD"/>
</dbReference>
<feature type="domain" description="FYVE-type" evidence="6">
    <location>
        <begin position="587"/>
        <end position="640"/>
    </location>
</feature>
<dbReference type="PANTHER" id="PTHR35391:SF7">
    <property type="entry name" value="C2H2-TYPE DOMAIN-CONTAINING PROTEIN"/>
    <property type="match status" value="1"/>
</dbReference>
<dbReference type="SUPFAM" id="SSF57903">
    <property type="entry name" value="FYVE/PHD zinc finger"/>
    <property type="match status" value="1"/>
</dbReference>
<dbReference type="InterPro" id="IPR000306">
    <property type="entry name" value="Znf_FYVE"/>
</dbReference>
<reference evidence="7 8" key="1">
    <citation type="submission" date="2023-08" db="EMBL/GenBank/DDBJ databases">
        <authorList>
            <person name="Palmer J.M."/>
        </authorList>
    </citation>
    <scope>NUCLEOTIDE SEQUENCE [LARGE SCALE GENOMIC DNA]</scope>
    <source>
        <strain evidence="7 8">TWF481</strain>
    </source>
</reference>
<proteinExistence type="predicted"/>
<evidence type="ECO:0000256" key="5">
    <source>
        <dbReference type="SAM" id="MobiDB-lite"/>
    </source>
</evidence>
<evidence type="ECO:0000256" key="3">
    <source>
        <dbReference type="ARBA" id="ARBA00022833"/>
    </source>
</evidence>
<dbReference type="Pfam" id="PF01363">
    <property type="entry name" value="FYVE"/>
    <property type="match status" value="1"/>
</dbReference>
<dbReference type="GO" id="GO:0008270">
    <property type="term" value="F:zinc ion binding"/>
    <property type="evidence" value="ECO:0007669"/>
    <property type="project" value="UniProtKB-KW"/>
</dbReference>
<dbReference type="EMBL" id="JAVHJL010000007">
    <property type="protein sequence ID" value="KAK6499962.1"/>
    <property type="molecule type" value="Genomic_DNA"/>
</dbReference>
<evidence type="ECO:0000313" key="7">
    <source>
        <dbReference type="EMBL" id="KAK6499962.1"/>
    </source>
</evidence>
<gene>
    <name evidence="7" type="ORF">TWF481_010318</name>
</gene>
<accession>A0AAV9W6F0</accession>
<dbReference type="SMART" id="SM00064">
    <property type="entry name" value="FYVE"/>
    <property type="match status" value="1"/>
</dbReference>
<dbReference type="AlphaFoldDB" id="A0AAV9W6F0"/>
<evidence type="ECO:0000259" key="6">
    <source>
        <dbReference type="PROSITE" id="PS50178"/>
    </source>
</evidence>
<dbReference type="PANTHER" id="PTHR35391">
    <property type="entry name" value="C2H2-TYPE DOMAIN-CONTAINING PROTEIN-RELATED"/>
    <property type="match status" value="1"/>
</dbReference>
<keyword evidence="8" id="KW-1185">Reference proteome</keyword>
<dbReference type="Proteomes" id="UP001370758">
    <property type="component" value="Unassembled WGS sequence"/>
</dbReference>
<protein>
    <recommendedName>
        <fullName evidence="6">FYVE-type domain-containing protein</fullName>
    </recommendedName>
</protein>
<evidence type="ECO:0000313" key="8">
    <source>
        <dbReference type="Proteomes" id="UP001370758"/>
    </source>
</evidence>
<dbReference type="PROSITE" id="PS50178">
    <property type="entry name" value="ZF_FYVE"/>
    <property type="match status" value="1"/>
</dbReference>
<comment type="caution">
    <text evidence="7">The sequence shown here is derived from an EMBL/GenBank/DDBJ whole genome shotgun (WGS) entry which is preliminary data.</text>
</comment>
<dbReference type="InterPro" id="IPR017455">
    <property type="entry name" value="Znf_FYVE-rel"/>
</dbReference>
<dbReference type="InterPro" id="IPR013083">
    <property type="entry name" value="Znf_RING/FYVE/PHD"/>
</dbReference>
<feature type="region of interest" description="Disordered" evidence="5">
    <location>
        <begin position="500"/>
        <end position="529"/>
    </location>
</feature>